<protein>
    <submittedName>
        <fullName evidence="2">Uncharacterized protein</fullName>
    </submittedName>
</protein>
<dbReference type="STRING" id="571298.SAMN04488026_1001222"/>
<dbReference type="EMBL" id="FNEK01000001">
    <property type="protein sequence ID" value="SDI26278.1"/>
    <property type="molecule type" value="Genomic_DNA"/>
</dbReference>
<accession>A0A1G8J4R5</accession>
<evidence type="ECO:0000313" key="3">
    <source>
        <dbReference type="Proteomes" id="UP000199382"/>
    </source>
</evidence>
<evidence type="ECO:0000256" key="1">
    <source>
        <dbReference type="SAM" id="Phobius"/>
    </source>
</evidence>
<dbReference type="RefSeq" id="WP_093147895.1">
    <property type="nucleotide sequence ID" value="NZ_FNEK01000001.1"/>
</dbReference>
<organism evidence="2 3">
    <name type="scientific">Aliiruegeria lutimaris</name>
    <dbReference type="NCBI Taxonomy" id="571298"/>
    <lineage>
        <taxon>Bacteria</taxon>
        <taxon>Pseudomonadati</taxon>
        <taxon>Pseudomonadota</taxon>
        <taxon>Alphaproteobacteria</taxon>
        <taxon>Rhodobacterales</taxon>
        <taxon>Roseobacteraceae</taxon>
        <taxon>Aliiruegeria</taxon>
    </lineage>
</organism>
<dbReference type="AlphaFoldDB" id="A0A1G8J4R5"/>
<sequence>MTRPSEQDRAFARQGRVVAVVIALGGLLAIFAPALVALTGLPARYEMLFYFASLAAFVWALVVAVRMWRSRSGDEG</sequence>
<name>A0A1G8J4R5_9RHOB</name>
<proteinExistence type="predicted"/>
<evidence type="ECO:0000313" key="2">
    <source>
        <dbReference type="EMBL" id="SDI26278.1"/>
    </source>
</evidence>
<dbReference type="Pfam" id="PF17272">
    <property type="entry name" value="DUF5337"/>
    <property type="match status" value="1"/>
</dbReference>
<dbReference type="Proteomes" id="UP000199382">
    <property type="component" value="Unassembled WGS sequence"/>
</dbReference>
<keyword evidence="1" id="KW-0812">Transmembrane</keyword>
<dbReference type="InterPro" id="IPR020308">
    <property type="entry name" value="Uncharacterised_Ynq1"/>
</dbReference>
<keyword evidence="1" id="KW-0472">Membrane</keyword>
<keyword evidence="1" id="KW-1133">Transmembrane helix</keyword>
<feature type="transmembrane region" description="Helical" evidence="1">
    <location>
        <begin position="47"/>
        <end position="68"/>
    </location>
</feature>
<reference evidence="2 3" key="1">
    <citation type="submission" date="2016-10" db="EMBL/GenBank/DDBJ databases">
        <authorList>
            <person name="de Groot N.N."/>
        </authorList>
    </citation>
    <scope>NUCLEOTIDE SEQUENCE [LARGE SCALE GENOMIC DNA]</scope>
    <source>
        <strain evidence="2 3">DSM 25294</strain>
    </source>
</reference>
<keyword evidence="3" id="KW-1185">Reference proteome</keyword>
<feature type="transmembrane region" description="Helical" evidence="1">
    <location>
        <begin position="17"/>
        <end position="41"/>
    </location>
</feature>
<gene>
    <name evidence="2" type="ORF">SAMN04488026_1001222</name>
</gene>